<feature type="compositionally biased region" description="Low complexity" evidence="1">
    <location>
        <begin position="308"/>
        <end position="323"/>
    </location>
</feature>
<evidence type="ECO:0000313" key="5">
    <source>
        <dbReference type="Proteomes" id="UP000332933"/>
    </source>
</evidence>
<dbReference type="PANTHER" id="PTHR31827">
    <property type="entry name" value="EMB|CAB89363.1"/>
    <property type="match status" value="1"/>
</dbReference>
<dbReference type="PANTHER" id="PTHR31827:SF1">
    <property type="entry name" value="EMB|CAB89363.1"/>
    <property type="match status" value="1"/>
</dbReference>
<keyword evidence="5" id="KW-1185">Reference proteome</keyword>
<gene>
    <name evidence="4" type="primary">Aste57867_1319</name>
    <name evidence="3" type="ORF">As57867_001318</name>
    <name evidence="4" type="ORF">ASTE57867_1319</name>
</gene>
<evidence type="ECO:0000259" key="2">
    <source>
        <dbReference type="Pfam" id="PF24906"/>
    </source>
</evidence>
<dbReference type="EMBL" id="CAADRA010000099">
    <property type="protein sequence ID" value="VFT78538.1"/>
    <property type="molecule type" value="Genomic_DNA"/>
</dbReference>
<organism evidence="4 5">
    <name type="scientific">Aphanomyces stellatus</name>
    <dbReference type="NCBI Taxonomy" id="120398"/>
    <lineage>
        <taxon>Eukaryota</taxon>
        <taxon>Sar</taxon>
        <taxon>Stramenopiles</taxon>
        <taxon>Oomycota</taxon>
        <taxon>Saprolegniomycetes</taxon>
        <taxon>Saprolegniales</taxon>
        <taxon>Verrucalvaceae</taxon>
        <taxon>Aphanomyces</taxon>
    </lineage>
</organism>
<dbReference type="OrthoDB" id="68605at2759"/>
<dbReference type="AlphaFoldDB" id="A0A485K897"/>
<sequence length="323" mass="35084">MKPEHLSIDDCTFSWDHTLELIDIMDIPMDEANLFSIQTYDDLEQLHLDLPSVKTSTSMQVDLQPHLYPPTPMVHHPCCRHHPHNSALLYASTEAVTMVDLLSLDPVPPLSSQPISINPSTRRSVTTTSTISRGTCLHTDCTNTIPWPRGLCKQHGKKQKCGHAMCPRGTQKGGYCFRHGGGDRCSVARCSNAAQTRGLCKKHGGSTRCTFAGCTKTSQGHKLCREHGGGKRCQAPGCHKGVQRSGFCASHLTKRRASDDGRITSTCAVGGCPQSATPGSHLCHRHGANIRRITRPATESENEDGMTSGDDSSSVGSVDEYLI</sequence>
<evidence type="ECO:0000313" key="3">
    <source>
        <dbReference type="EMBL" id="KAF0719035.1"/>
    </source>
</evidence>
<dbReference type="Pfam" id="PF24906">
    <property type="entry name" value="Zf_WRKY19"/>
    <property type="match status" value="2"/>
</dbReference>
<protein>
    <submittedName>
        <fullName evidence="4">Aste57867_1319 protein</fullName>
    </submittedName>
</protein>
<reference evidence="3" key="2">
    <citation type="submission" date="2019-06" db="EMBL/GenBank/DDBJ databases">
        <title>Genomics analysis of Aphanomyces spp. identifies a new class of oomycete effector associated with host adaptation.</title>
        <authorList>
            <person name="Gaulin E."/>
        </authorList>
    </citation>
    <scope>NUCLEOTIDE SEQUENCE</scope>
    <source>
        <strain evidence="3">CBS 578.67</strain>
    </source>
</reference>
<name>A0A485K897_9STRA</name>
<dbReference type="InterPro" id="IPR056866">
    <property type="entry name" value="Znf_WRKY19"/>
</dbReference>
<reference evidence="4 5" key="1">
    <citation type="submission" date="2019-03" db="EMBL/GenBank/DDBJ databases">
        <authorList>
            <person name="Gaulin E."/>
            <person name="Dumas B."/>
        </authorList>
    </citation>
    <scope>NUCLEOTIDE SEQUENCE [LARGE SCALE GENOMIC DNA]</scope>
    <source>
        <strain evidence="4">CBS 568.67</strain>
    </source>
</reference>
<dbReference type="EMBL" id="VJMH01000099">
    <property type="protein sequence ID" value="KAF0719035.1"/>
    <property type="molecule type" value="Genomic_DNA"/>
</dbReference>
<feature type="domain" description="WRKY19-like zinc finger" evidence="2">
    <location>
        <begin position="230"/>
        <end position="251"/>
    </location>
</feature>
<evidence type="ECO:0000313" key="4">
    <source>
        <dbReference type="EMBL" id="VFT78538.1"/>
    </source>
</evidence>
<evidence type="ECO:0000256" key="1">
    <source>
        <dbReference type="SAM" id="MobiDB-lite"/>
    </source>
</evidence>
<dbReference type="Proteomes" id="UP000332933">
    <property type="component" value="Unassembled WGS sequence"/>
</dbReference>
<accession>A0A485K897</accession>
<feature type="domain" description="WRKY19-like zinc finger" evidence="2">
    <location>
        <begin position="182"/>
        <end position="205"/>
    </location>
</feature>
<proteinExistence type="predicted"/>
<feature type="region of interest" description="Disordered" evidence="1">
    <location>
        <begin position="291"/>
        <end position="323"/>
    </location>
</feature>